<dbReference type="Proteomes" id="UP000244930">
    <property type="component" value="Chromosome"/>
</dbReference>
<reference evidence="6 7" key="1">
    <citation type="submission" date="2017-06" db="EMBL/GenBank/DDBJ databases">
        <title>Azoarcus.</title>
        <authorList>
            <person name="Woo J.-H."/>
            <person name="Kim H.-S."/>
        </authorList>
    </citation>
    <scope>NUCLEOTIDE SEQUENCE [LARGE SCALE GENOMIC DNA]</scope>
    <source>
        <strain evidence="6 7">TSPY31</strain>
    </source>
</reference>
<name>A0A2U8GVC5_9RHOO</name>
<accession>A0A2U8GVC5</accession>
<evidence type="ECO:0000256" key="1">
    <source>
        <dbReference type="ARBA" id="ARBA00001946"/>
    </source>
</evidence>
<evidence type="ECO:0000256" key="3">
    <source>
        <dbReference type="ARBA" id="ARBA00022801"/>
    </source>
</evidence>
<organism evidence="6 7">
    <name type="scientific">Parazoarcus communis</name>
    <dbReference type="NCBI Taxonomy" id="41977"/>
    <lineage>
        <taxon>Bacteria</taxon>
        <taxon>Pseudomonadati</taxon>
        <taxon>Pseudomonadota</taxon>
        <taxon>Betaproteobacteria</taxon>
        <taxon>Rhodocyclales</taxon>
        <taxon>Zoogloeaceae</taxon>
        <taxon>Parazoarcus</taxon>
    </lineage>
</organism>
<keyword evidence="3" id="KW-0378">Hydrolase</keyword>
<keyword evidence="4" id="KW-0460">Magnesium</keyword>
<dbReference type="EMBL" id="CP022187">
    <property type="protein sequence ID" value="AWI77667.1"/>
    <property type="molecule type" value="Genomic_DNA"/>
</dbReference>
<dbReference type="GO" id="GO:0019213">
    <property type="term" value="F:deacetylase activity"/>
    <property type="evidence" value="ECO:0007669"/>
    <property type="project" value="TreeGrafter"/>
</dbReference>
<evidence type="ECO:0000256" key="4">
    <source>
        <dbReference type="ARBA" id="ARBA00022842"/>
    </source>
</evidence>
<dbReference type="PANTHER" id="PTHR31609">
    <property type="entry name" value="YDJC DEACETYLASE FAMILY MEMBER"/>
    <property type="match status" value="1"/>
</dbReference>
<dbReference type="GO" id="GO:0016787">
    <property type="term" value="F:hydrolase activity"/>
    <property type="evidence" value="ECO:0007669"/>
    <property type="project" value="UniProtKB-KW"/>
</dbReference>
<protein>
    <submittedName>
        <fullName evidence="6">Cellobiose phosphorylase</fullName>
    </submittedName>
</protein>
<keyword evidence="5" id="KW-0119">Carbohydrate metabolism</keyword>
<dbReference type="InterPro" id="IPR006879">
    <property type="entry name" value="YdjC-like"/>
</dbReference>
<keyword evidence="2" id="KW-0479">Metal-binding</keyword>
<dbReference type="PANTHER" id="PTHR31609:SF1">
    <property type="entry name" value="CARBOHYDRATE DEACETYLASE"/>
    <property type="match status" value="1"/>
</dbReference>
<sequence>MPDFFLRRPIVLCADDFGLAPGVSDAIAELIVAGRLSATSCMSNCGDWRRGAAILRETVASHPADVGLHLTLTDHAPLSPARGLVHGGHLPALSRLLPRALARGLPAAAVRDELRAQLDAFEDLWSAPPDYIDGHQHVHLLPTVREAVVDELRRRYPGGKVWVRDCVEPAARCVRRGVSVPKALFISQLGRGLRRLGREAGLPMNEGFSGLHEFAAGRPFRERMQAFLSGLGTRPMVHVHPGRVDAALLACDSLTSPREAELTYLAGDEFAADLAAADLRLARFSELSAHIGKASSAPSASGGSIR</sequence>
<dbReference type="RefSeq" id="WP_108951367.1">
    <property type="nucleotide sequence ID" value="NZ_CP022187.1"/>
</dbReference>
<dbReference type="CDD" id="cd10807">
    <property type="entry name" value="YdjC_like_3"/>
    <property type="match status" value="1"/>
</dbReference>
<dbReference type="GO" id="GO:0005975">
    <property type="term" value="P:carbohydrate metabolic process"/>
    <property type="evidence" value="ECO:0007669"/>
    <property type="project" value="InterPro"/>
</dbReference>
<dbReference type="Gene3D" id="3.20.20.370">
    <property type="entry name" value="Glycoside hydrolase/deacetylase"/>
    <property type="match status" value="1"/>
</dbReference>
<proteinExistence type="predicted"/>
<dbReference type="AlphaFoldDB" id="A0A2U8GVC5"/>
<keyword evidence="7" id="KW-1185">Reference proteome</keyword>
<evidence type="ECO:0000256" key="2">
    <source>
        <dbReference type="ARBA" id="ARBA00022723"/>
    </source>
</evidence>
<dbReference type="Pfam" id="PF04794">
    <property type="entry name" value="YdjC"/>
    <property type="match status" value="1"/>
</dbReference>
<dbReference type="GO" id="GO:0046872">
    <property type="term" value="F:metal ion binding"/>
    <property type="evidence" value="ECO:0007669"/>
    <property type="project" value="UniProtKB-KW"/>
</dbReference>
<dbReference type="KEGG" id="acom:CEW83_11570"/>
<dbReference type="InterPro" id="IPR011330">
    <property type="entry name" value="Glyco_hydro/deAcase_b/a-brl"/>
</dbReference>
<comment type="cofactor">
    <cofactor evidence="1">
        <name>Mg(2+)</name>
        <dbReference type="ChEBI" id="CHEBI:18420"/>
    </cofactor>
</comment>
<evidence type="ECO:0000313" key="7">
    <source>
        <dbReference type="Proteomes" id="UP000244930"/>
    </source>
</evidence>
<gene>
    <name evidence="6" type="ORF">CEW83_11570</name>
</gene>
<evidence type="ECO:0000256" key="5">
    <source>
        <dbReference type="ARBA" id="ARBA00023277"/>
    </source>
</evidence>
<evidence type="ECO:0000313" key="6">
    <source>
        <dbReference type="EMBL" id="AWI77667.1"/>
    </source>
</evidence>
<dbReference type="SUPFAM" id="SSF88713">
    <property type="entry name" value="Glycoside hydrolase/deacetylase"/>
    <property type="match status" value="1"/>
</dbReference>